<evidence type="ECO:0000313" key="2">
    <source>
        <dbReference type="EMBL" id="OGG41763.1"/>
    </source>
</evidence>
<dbReference type="EMBL" id="MFKO01000002">
    <property type="protein sequence ID" value="OGG41763.1"/>
    <property type="molecule type" value="Genomic_DNA"/>
</dbReference>
<keyword evidence="1" id="KW-0472">Membrane</keyword>
<organism evidence="2 3">
    <name type="scientific">Candidatus Kaiserbacteria bacterium RIFCSPHIGHO2_01_FULL_46_22</name>
    <dbReference type="NCBI Taxonomy" id="1798475"/>
    <lineage>
        <taxon>Bacteria</taxon>
        <taxon>Candidatus Kaiseribacteriota</taxon>
    </lineage>
</organism>
<accession>A0A1F6BY73</accession>
<evidence type="ECO:0000313" key="3">
    <source>
        <dbReference type="Proteomes" id="UP000176322"/>
    </source>
</evidence>
<evidence type="ECO:0000256" key="1">
    <source>
        <dbReference type="SAM" id="Phobius"/>
    </source>
</evidence>
<name>A0A1F6BY73_9BACT</name>
<dbReference type="Proteomes" id="UP000176322">
    <property type="component" value="Unassembled WGS sequence"/>
</dbReference>
<comment type="caution">
    <text evidence="2">The sequence shown here is derived from an EMBL/GenBank/DDBJ whole genome shotgun (WGS) entry which is preliminary data.</text>
</comment>
<sequence>MLPDWTGKAVAGAAVGAVAAMIVGFAWGGWMTSGSAATMAKAESQKAVVAALTPICVKQAEVDPERTVKLAALGALSSYQRSDELVKTGWATMPGHDKPADRAVISACLNELAKSLK</sequence>
<dbReference type="STRING" id="1798475.A2837_00930"/>
<keyword evidence="1" id="KW-0812">Transmembrane</keyword>
<feature type="transmembrane region" description="Helical" evidence="1">
    <location>
        <begin position="12"/>
        <end position="31"/>
    </location>
</feature>
<protein>
    <submittedName>
        <fullName evidence="2">Uncharacterized protein</fullName>
    </submittedName>
</protein>
<dbReference type="AlphaFoldDB" id="A0A1F6BY73"/>
<reference evidence="2 3" key="1">
    <citation type="journal article" date="2016" name="Nat. Commun.">
        <title>Thousands of microbial genomes shed light on interconnected biogeochemical processes in an aquifer system.</title>
        <authorList>
            <person name="Anantharaman K."/>
            <person name="Brown C.T."/>
            <person name="Hug L.A."/>
            <person name="Sharon I."/>
            <person name="Castelle C.J."/>
            <person name="Probst A.J."/>
            <person name="Thomas B.C."/>
            <person name="Singh A."/>
            <person name="Wilkins M.J."/>
            <person name="Karaoz U."/>
            <person name="Brodie E.L."/>
            <person name="Williams K.H."/>
            <person name="Hubbard S.S."/>
            <person name="Banfield J.F."/>
        </authorList>
    </citation>
    <scope>NUCLEOTIDE SEQUENCE [LARGE SCALE GENOMIC DNA]</scope>
</reference>
<keyword evidence="1" id="KW-1133">Transmembrane helix</keyword>
<gene>
    <name evidence="2" type="ORF">A2837_00930</name>
</gene>
<proteinExistence type="predicted"/>